<proteinExistence type="predicted"/>
<accession>A0A8X6XPI1</accession>
<feature type="chain" id="PRO_5036454901" evidence="2">
    <location>
        <begin position="20"/>
        <end position="130"/>
    </location>
</feature>
<dbReference type="AlphaFoldDB" id="A0A8X6XPI1"/>
<feature type="signal peptide" evidence="2">
    <location>
        <begin position="1"/>
        <end position="19"/>
    </location>
</feature>
<keyword evidence="2" id="KW-0732">Signal</keyword>
<evidence type="ECO:0000256" key="1">
    <source>
        <dbReference type="SAM" id="MobiDB-lite"/>
    </source>
</evidence>
<evidence type="ECO:0000313" key="4">
    <source>
        <dbReference type="Proteomes" id="UP000886998"/>
    </source>
</evidence>
<keyword evidence="4" id="KW-1185">Reference proteome</keyword>
<sequence length="130" mass="14573">MEYFTKCLIFLAVLINVLASDVAPRNSSAKINRVRRTGFYPPHPIRDYGATANDKDDSSDDSVPSSYKSKLQSGGDYPVFNEYKGNEQFPGFPSFSDNKGSPFQAPSWLNPDQMMQMMAAIKNTEDIFKT</sequence>
<comment type="caution">
    <text evidence="3">The sequence shown here is derived from an EMBL/GenBank/DDBJ whole genome shotgun (WGS) entry which is preliminary data.</text>
</comment>
<dbReference type="EMBL" id="BMAV01010837">
    <property type="protein sequence ID" value="GFY56219.1"/>
    <property type="molecule type" value="Genomic_DNA"/>
</dbReference>
<protein>
    <submittedName>
        <fullName evidence="3">Uncharacterized protein</fullName>
    </submittedName>
</protein>
<reference evidence="3" key="1">
    <citation type="submission" date="2020-08" db="EMBL/GenBank/DDBJ databases">
        <title>Multicomponent nature underlies the extraordinary mechanical properties of spider dragline silk.</title>
        <authorList>
            <person name="Kono N."/>
            <person name="Nakamura H."/>
            <person name="Mori M."/>
            <person name="Yoshida Y."/>
            <person name="Ohtoshi R."/>
            <person name="Malay A.D."/>
            <person name="Moran D.A.P."/>
            <person name="Tomita M."/>
            <person name="Numata K."/>
            <person name="Arakawa K."/>
        </authorList>
    </citation>
    <scope>NUCLEOTIDE SEQUENCE</scope>
</reference>
<gene>
    <name evidence="3" type="ORF">TNIN_459831</name>
</gene>
<organism evidence="3 4">
    <name type="scientific">Trichonephila inaurata madagascariensis</name>
    <dbReference type="NCBI Taxonomy" id="2747483"/>
    <lineage>
        <taxon>Eukaryota</taxon>
        <taxon>Metazoa</taxon>
        <taxon>Ecdysozoa</taxon>
        <taxon>Arthropoda</taxon>
        <taxon>Chelicerata</taxon>
        <taxon>Arachnida</taxon>
        <taxon>Araneae</taxon>
        <taxon>Araneomorphae</taxon>
        <taxon>Entelegynae</taxon>
        <taxon>Araneoidea</taxon>
        <taxon>Nephilidae</taxon>
        <taxon>Trichonephila</taxon>
        <taxon>Trichonephila inaurata</taxon>
    </lineage>
</organism>
<evidence type="ECO:0000313" key="3">
    <source>
        <dbReference type="EMBL" id="GFY56219.1"/>
    </source>
</evidence>
<evidence type="ECO:0000256" key="2">
    <source>
        <dbReference type="SAM" id="SignalP"/>
    </source>
</evidence>
<dbReference type="Proteomes" id="UP000886998">
    <property type="component" value="Unassembled WGS sequence"/>
</dbReference>
<feature type="region of interest" description="Disordered" evidence="1">
    <location>
        <begin position="33"/>
        <end position="75"/>
    </location>
</feature>
<name>A0A8X6XPI1_9ARAC</name>
<feature type="compositionally biased region" description="Low complexity" evidence="1">
    <location>
        <begin position="61"/>
        <end position="70"/>
    </location>
</feature>